<evidence type="ECO:0000256" key="7">
    <source>
        <dbReference type="SAM" id="Phobius"/>
    </source>
</evidence>
<organism evidence="9 10">
    <name type="scientific">Sphingomonas populi</name>
    <dbReference type="NCBI Taxonomy" id="2484750"/>
    <lineage>
        <taxon>Bacteria</taxon>
        <taxon>Pseudomonadati</taxon>
        <taxon>Pseudomonadota</taxon>
        <taxon>Alphaproteobacteria</taxon>
        <taxon>Sphingomonadales</taxon>
        <taxon>Sphingomonadaceae</taxon>
        <taxon>Sphingomonas</taxon>
    </lineage>
</organism>
<evidence type="ECO:0000259" key="8">
    <source>
        <dbReference type="Pfam" id="PF03458"/>
    </source>
</evidence>
<feature type="transmembrane region" description="Helical" evidence="7">
    <location>
        <begin position="119"/>
        <end position="139"/>
    </location>
</feature>
<evidence type="ECO:0000256" key="5">
    <source>
        <dbReference type="ARBA" id="ARBA00022989"/>
    </source>
</evidence>
<keyword evidence="6 7" id="KW-0472">Membrane</keyword>
<keyword evidence="3" id="KW-1003">Cell membrane</keyword>
<feature type="domain" description="Glycine transporter" evidence="8">
    <location>
        <begin position="153"/>
        <end position="225"/>
    </location>
</feature>
<proteinExistence type="inferred from homology"/>
<feature type="transmembrane region" description="Helical" evidence="7">
    <location>
        <begin position="145"/>
        <end position="165"/>
    </location>
</feature>
<feature type="transmembrane region" description="Helical" evidence="7">
    <location>
        <begin position="177"/>
        <end position="198"/>
    </location>
</feature>
<reference evidence="9 10" key="1">
    <citation type="submission" date="2019-02" db="EMBL/GenBank/DDBJ databases">
        <authorList>
            <person name="Li Y."/>
        </authorList>
    </citation>
    <scope>NUCLEOTIDE SEQUENCE [LARGE SCALE GENOMIC DNA]</scope>
    <source>
        <strain evidence="9 10">3-7</strain>
    </source>
</reference>
<dbReference type="Proteomes" id="UP000292085">
    <property type="component" value="Unassembled WGS sequence"/>
</dbReference>
<evidence type="ECO:0000256" key="2">
    <source>
        <dbReference type="ARBA" id="ARBA00008193"/>
    </source>
</evidence>
<feature type="transmembrane region" description="Helical" evidence="7">
    <location>
        <begin position="210"/>
        <end position="229"/>
    </location>
</feature>
<name>A0A4Q6XVW5_9SPHN</name>
<dbReference type="PANTHER" id="PTHR30506:SF3">
    <property type="entry name" value="UPF0126 INNER MEMBRANE PROTEIN YADS-RELATED"/>
    <property type="match status" value="1"/>
</dbReference>
<dbReference type="Pfam" id="PF03458">
    <property type="entry name" value="Gly_transporter"/>
    <property type="match status" value="2"/>
</dbReference>
<evidence type="ECO:0000256" key="6">
    <source>
        <dbReference type="ARBA" id="ARBA00023136"/>
    </source>
</evidence>
<comment type="caution">
    <text evidence="9">The sequence shown here is derived from an EMBL/GenBank/DDBJ whole genome shotgun (WGS) entry which is preliminary data.</text>
</comment>
<keyword evidence="5 7" id="KW-1133">Transmembrane helix</keyword>
<feature type="transmembrane region" description="Helical" evidence="7">
    <location>
        <begin position="86"/>
        <end position="107"/>
    </location>
</feature>
<dbReference type="OrthoDB" id="9791874at2"/>
<dbReference type="PANTHER" id="PTHR30506">
    <property type="entry name" value="INNER MEMBRANE PROTEIN"/>
    <property type="match status" value="1"/>
</dbReference>
<sequence length="262" mass="26765">MPVVSGVPVLGGGDERGAGGIVAVSGRPDHVDQNLVSHAGNGAATAAVAPAGGRIRDRMLATLDLAATFVLATECALGGVQADFDLFGILVLAFVGSVGGGVIRDLLLGEHPPAAFRDWRYAALALAATATVIAASLVLGRVSTFTPPLAVDVFEGMGLSLAAIAGARKSLDYKLNGASIVVIATVNGCGGGILRDVLSARVPRVLHEDFYATAALAGATLLVVLIQRFKVRKDGAAVIAGFAIFALRTAALLWAWRLPHLK</sequence>
<dbReference type="InterPro" id="IPR005115">
    <property type="entry name" value="Gly_transporter"/>
</dbReference>
<comment type="similarity">
    <text evidence="2">Belongs to the UPF0126 family.</text>
</comment>
<gene>
    <name evidence="9" type="ORF">EWE75_19795</name>
</gene>
<comment type="subcellular location">
    <subcellularLocation>
        <location evidence="1">Cell membrane</location>
        <topology evidence="1">Multi-pass membrane protein</topology>
    </subcellularLocation>
</comment>
<feature type="domain" description="Glycine transporter" evidence="8">
    <location>
        <begin position="62"/>
        <end position="134"/>
    </location>
</feature>
<evidence type="ECO:0000313" key="9">
    <source>
        <dbReference type="EMBL" id="RZF61079.1"/>
    </source>
</evidence>
<evidence type="ECO:0000313" key="10">
    <source>
        <dbReference type="Proteomes" id="UP000292085"/>
    </source>
</evidence>
<keyword evidence="4 7" id="KW-0812">Transmembrane</keyword>
<evidence type="ECO:0000256" key="3">
    <source>
        <dbReference type="ARBA" id="ARBA00022475"/>
    </source>
</evidence>
<dbReference type="GO" id="GO:0005886">
    <property type="term" value="C:plasma membrane"/>
    <property type="evidence" value="ECO:0007669"/>
    <property type="project" value="UniProtKB-SubCell"/>
</dbReference>
<dbReference type="AlphaFoldDB" id="A0A4Q6XVW5"/>
<dbReference type="EMBL" id="SGIS01000039">
    <property type="protein sequence ID" value="RZF61079.1"/>
    <property type="molecule type" value="Genomic_DNA"/>
</dbReference>
<accession>A0A4Q6XVW5</accession>
<evidence type="ECO:0000256" key="1">
    <source>
        <dbReference type="ARBA" id="ARBA00004651"/>
    </source>
</evidence>
<evidence type="ECO:0000256" key="4">
    <source>
        <dbReference type="ARBA" id="ARBA00022692"/>
    </source>
</evidence>
<protein>
    <submittedName>
        <fullName evidence="9">Trimeric intracellular cation channel family protein</fullName>
    </submittedName>
</protein>
<keyword evidence="10" id="KW-1185">Reference proteome</keyword>
<feature type="transmembrane region" description="Helical" evidence="7">
    <location>
        <begin position="236"/>
        <end position="256"/>
    </location>
</feature>